<keyword evidence="4" id="KW-1003">Cell membrane</keyword>
<dbReference type="Proteomes" id="UP000464754">
    <property type="component" value="Chromosome"/>
</dbReference>
<keyword evidence="10 13" id="KW-1133">Transmembrane helix</keyword>
<evidence type="ECO:0000256" key="13">
    <source>
        <dbReference type="SAM" id="Phobius"/>
    </source>
</evidence>
<dbReference type="RefSeq" id="WP_240145522.1">
    <property type="nucleotide sequence ID" value="NZ_AP019695.1"/>
</dbReference>
<dbReference type="InterPro" id="IPR044537">
    <property type="entry name" value="Rip2-like"/>
</dbReference>
<evidence type="ECO:0000256" key="3">
    <source>
        <dbReference type="ARBA" id="ARBA00007931"/>
    </source>
</evidence>
<comment type="cofactor">
    <cofactor evidence="1">
        <name>Zn(2+)</name>
        <dbReference type="ChEBI" id="CHEBI:29105"/>
    </cofactor>
</comment>
<feature type="transmembrane region" description="Helical" evidence="13">
    <location>
        <begin position="128"/>
        <end position="148"/>
    </location>
</feature>
<feature type="transmembrane region" description="Helical" evidence="13">
    <location>
        <begin position="89"/>
        <end position="122"/>
    </location>
</feature>
<evidence type="ECO:0000256" key="2">
    <source>
        <dbReference type="ARBA" id="ARBA00004651"/>
    </source>
</evidence>
<comment type="similarity">
    <text evidence="3">Belongs to the peptidase M50B family.</text>
</comment>
<protein>
    <submittedName>
        <fullName evidence="15">Peptidase</fullName>
    </submittedName>
</protein>
<keyword evidence="16" id="KW-1185">Reference proteome</keyword>
<evidence type="ECO:0000259" key="14">
    <source>
        <dbReference type="Pfam" id="PF02163"/>
    </source>
</evidence>
<keyword evidence="7" id="KW-0479">Metal-binding</keyword>
<keyword evidence="8" id="KW-0378">Hydrolase</keyword>
<keyword evidence="12 13" id="KW-0472">Membrane</keyword>
<dbReference type="EMBL" id="AP019695">
    <property type="protein sequence ID" value="BBK23760.1"/>
    <property type="molecule type" value="Genomic_DNA"/>
</dbReference>
<name>A0A6N4TL28_9FIRM</name>
<evidence type="ECO:0000256" key="6">
    <source>
        <dbReference type="ARBA" id="ARBA00022692"/>
    </source>
</evidence>
<dbReference type="GO" id="GO:0006508">
    <property type="term" value="P:proteolysis"/>
    <property type="evidence" value="ECO:0007669"/>
    <property type="project" value="UniProtKB-KW"/>
</dbReference>
<dbReference type="PANTHER" id="PTHR35864">
    <property type="entry name" value="ZINC METALLOPROTEASE MJ0611-RELATED"/>
    <property type="match status" value="1"/>
</dbReference>
<dbReference type="KEGG" id="aarg:Aargi30884_26630"/>
<comment type="subcellular location">
    <subcellularLocation>
        <location evidence="2">Cell membrane</location>
        <topology evidence="2">Multi-pass membrane protein</topology>
    </subcellularLocation>
</comment>
<keyword evidence="9" id="KW-0862">Zinc</keyword>
<keyword evidence="11" id="KW-0482">Metalloprotease</keyword>
<evidence type="ECO:0000256" key="1">
    <source>
        <dbReference type="ARBA" id="ARBA00001947"/>
    </source>
</evidence>
<feature type="domain" description="Peptidase M50" evidence="14">
    <location>
        <begin position="125"/>
        <end position="165"/>
    </location>
</feature>
<evidence type="ECO:0000256" key="4">
    <source>
        <dbReference type="ARBA" id="ARBA00022475"/>
    </source>
</evidence>
<evidence type="ECO:0000256" key="9">
    <source>
        <dbReference type="ARBA" id="ARBA00022833"/>
    </source>
</evidence>
<feature type="transmembrane region" description="Helical" evidence="13">
    <location>
        <begin position="12"/>
        <end position="34"/>
    </location>
</feature>
<dbReference type="PANTHER" id="PTHR35864:SF1">
    <property type="entry name" value="ZINC METALLOPROTEASE YWHC-RELATED"/>
    <property type="match status" value="1"/>
</dbReference>
<dbReference type="CDD" id="cd06158">
    <property type="entry name" value="S2P-M50_like_1"/>
    <property type="match status" value="1"/>
</dbReference>
<evidence type="ECO:0000256" key="12">
    <source>
        <dbReference type="ARBA" id="ARBA00023136"/>
    </source>
</evidence>
<evidence type="ECO:0000313" key="15">
    <source>
        <dbReference type="EMBL" id="BBK23760.1"/>
    </source>
</evidence>
<evidence type="ECO:0000313" key="16">
    <source>
        <dbReference type="Proteomes" id="UP000464754"/>
    </source>
</evidence>
<evidence type="ECO:0000256" key="5">
    <source>
        <dbReference type="ARBA" id="ARBA00022670"/>
    </source>
</evidence>
<dbReference type="GO" id="GO:0046872">
    <property type="term" value="F:metal ion binding"/>
    <property type="evidence" value="ECO:0007669"/>
    <property type="project" value="UniProtKB-KW"/>
</dbReference>
<evidence type="ECO:0000256" key="8">
    <source>
        <dbReference type="ARBA" id="ARBA00022801"/>
    </source>
</evidence>
<dbReference type="InterPro" id="IPR052348">
    <property type="entry name" value="Metallopeptidase_M50B"/>
</dbReference>
<evidence type="ECO:0000256" key="7">
    <source>
        <dbReference type="ARBA" id="ARBA00022723"/>
    </source>
</evidence>
<evidence type="ECO:0000256" key="10">
    <source>
        <dbReference type="ARBA" id="ARBA00022989"/>
    </source>
</evidence>
<dbReference type="InterPro" id="IPR008915">
    <property type="entry name" value="Peptidase_M50"/>
</dbReference>
<dbReference type="Pfam" id="PF02163">
    <property type="entry name" value="Peptidase_M50"/>
    <property type="match status" value="1"/>
</dbReference>
<evidence type="ECO:0000256" key="11">
    <source>
        <dbReference type="ARBA" id="ARBA00023049"/>
    </source>
</evidence>
<organism evidence="15 16">
    <name type="scientific">Amedibacterium intestinale</name>
    <dbReference type="NCBI Taxonomy" id="2583452"/>
    <lineage>
        <taxon>Bacteria</taxon>
        <taxon>Bacillati</taxon>
        <taxon>Bacillota</taxon>
        <taxon>Erysipelotrichia</taxon>
        <taxon>Erysipelotrichales</taxon>
        <taxon>Erysipelotrichaceae</taxon>
        <taxon>Amedibacterium</taxon>
    </lineage>
</organism>
<feature type="transmembrane region" description="Helical" evidence="13">
    <location>
        <begin position="169"/>
        <end position="189"/>
    </location>
</feature>
<proteinExistence type="inferred from homology"/>
<keyword evidence="6 13" id="KW-0812">Transmembrane</keyword>
<reference evidence="16" key="1">
    <citation type="submission" date="2019-05" db="EMBL/GenBank/DDBJ databases">
        <title>Complete genome sequencing of Absiella argi strain JCM 30884.</title>
        <authorList>
            <person name="Sakamoto M."/>
            <person name="Murakami T."/>
            <person name="Mori H."/>
        </authorList>
    </citation>
    <scope>NUCLEOTIDE SEQUENCE [LARGE SCALE GENOMIC DNA]</scope>
    <source>
        <strain evidence="16">JCM 30884</strain>
    </source>
</reference>
<dbReference type="GO" id="GO:0008237">
    <property type="term" value="F:metallopeptidase activity"/>
    <property type="evidence" value="ECO:0007669"/>
    <property type="project" value="UniProtKB-KW"/>
</dbReference>
<accession>A0A6N4TL28</accession>
<keyword evidence="5" id="KW-0645">Protease</keyword>
<dbReference type="GO" id="GO:0005886">
    <property type="term" value="C:plasma membrane"/>
    <property type="evidence" value="ECO:0007669"/>
    <property type="project" value="UniProtKB-SubCell"/>
</dbReference>
<gene>
    <name evidence="15" type="ORF">Aargi30884_26630</name>
</gene>
<dbReference type="AlphaFoldDB" id="A0A6N4TL28"/>
<sequence>MFNISELISDLIYTVPAIFIALSCHEFGHAYAAYKMGDLSQKENGRLTLNPFRHLDPAGTLCLLLFHVGWGKPVQVDPYFFKDKKQGMIWTAVAGPLVNLVLGFVFILLDGLLLVLGFHGVIASYLHVLFQTTAVMNIGLGVFNLIPLPPLDGSKVLMGILPEETYFKLMQYEMYFSLGLLLLLFTGILDASLNHAISSILRVYLNIVGAILGIFI</sequence>